<comment type="similarity">
    <text evidence="1">Belongs to the peptidase C40 family.</text>
</comment>
<gene>
    <name evidence="7" type="ORF">ACFSSE_17505</name>
</gene>
<evidence type="ECO:0000313" key="7">
    <source>
        <dbReference type="EMBL" id="MFD2733510.1"/>
    </source>
</evidence>
<dbReference type="InterPro" id="IPR000064">
    <property type="entry name" value="NLP_P60_dom"/>
</dbReference>
<evidence type="ECO:0000259" key="6">
    <source>
        <dbReference type="PROSITE" id="PS51935"/>
    </source>
</evidence>
<dbReference type="PANTHER" id="PTHR47053">
    <property type="entry name" value="MUREIN DD-ENDOPEPTIDASE MEPH-RELATED"/>
    <property type="match status" value="1"/>
</dbReference>
<evidence type="ECO:0000256" key="5">
    <source>
        <dbReference type="SAM" id="SignalP"/>
    </source>
</evidence>
<evidence type="ECO:0000256" key="1">
    <source>
        <dbReference type="ARBA" id="ARBA00007074"/>
    </source>
</evidence>
<comment type="caution">
    <text evidence="7">The sequence shown here is derived from an EMBL/GenBank/DDBJ whole genome shotgun (WGS) entry which is preliminary data.</text>
</comment>
<dbReference type="SUPFAM" id="SSF54001">
    <property type="entry name" value="Cysteine proteinases"/>
    <property type="match status" value="1"/>
</dbReference>
<keyword evidence="4" id="KW-0788">Thiol protease</keyword>
<evidence type="ECO:0000256" key="3">
    <source>
        <dbReference type="ARBA" id="ARBA00022801"/>
    </source>
</evidence>
<dbReference type="Gene3D" id="3.90.1720.10">
    <property type="entry name" value="endopeptidase domain like (from Nostoc punctiforme)"/>
    <property type="match status" value="1"/>
</dbReference>
<dbReference type="PROSITE" id="PS51935">
    <property type="entry name" value="NLPC_P60"/>
    <property type="match status" value="1"/>
</dbReference>
<accession>A0ABW5TW62</accession>
<evidence type="ECO:0000256" key="2">
    <source>
        <dbReference type="ARBA" id="ARBA00022670"/>
    </source>
</evidence>
<feature type="chain" id="PRO_5046126635" evidence="5">
    <location>
        <begin position="21"/>
        <end position="224"/>
    </location>
</feature>
<name>A0ABW5TW62_9SPHI</name>
<sequence>MKKQILSFIAFTFLAFCFYACDYVPNRSNIIAAKQNIIDTGLRYIIIQKDTAAITKDTVDSVKTIKFDSLVVEVKPDTIPAPAKPVVMPTATINSKAIEIINYAKTMIGKPYVYGVNTPEKGFDNSGFVNHVFSHFNIKVPKYAASFIATGNNVPINELGEGDIILFSKTDSVKKAVYQIGIVVSPKGAPISFIHASSGKINGVGLTNMSSYYQRKLMGFRRVF</sequence>
<evidence type="ECO:0000313" key="8">
    <source>
        <dbReference type="Proteomes" id="UP001597546"/>
    </source>
</evidence>
<protein>
    <submittedName>
        <fullName evidence="7">C40 family peptidase</fullName>
    </submittedName>
</protein>
<reference evidence="8" key="1">
    <citation type="journal article" date="2019" name="Int. J. Syst. Evol. Microbiol.">
        <title>The Global Catalogue of Microorganisms (GCM) 10K type strain sequencing project: providing services to taxonomists for standard genome sequencing and annotation.</title>
        <authorList>
            <consortium name="The Broad Institute Genomics Platform"/>
            <consortium name="The Broad Institute Genome Sequencing Center for Infectious Disease"/>
            <person name="Wu L."/>
            <person name="Ma J."/>
        </authorList>
    </citation>
    <scope>NUCLEOTIDE SEQUENCE [LARGE SCALE GENOMIC DNA]</scope>
    <source>
        <strain evidence="8">KCTC 42456</strain>
    </source>
</reference>
<dbReference type="InterPro" id="IPR038765">
    <property type="entry name" value="Papain-like_cys_pep_sf"/>
</dbReference>
<feature type="signal peptide" evidence="5">
    <location>
        <begin position="1"/>
        <end position="20"/>
    </location>
</feature>
<keyword evidence="5" id="KW-0732">Signal</keyword>
<organism evidence="7 8">
    <name type="scientific">Pedobacter alpinus</name>
    <dbReference type="NCBI Taxonomy" id="1590643"/>
    <lineage>
        <taxon>Bacteria</taxon>
        <taxon>Pseudomonadati</taxon>
        <taxon>Bacteroidota</taxon>
        <taxon>Sphingobacteriia</taxon>
        <taxon>Sphingobacteriales</taxon>
        <taxon>Sphingobacteriaceae</taxon>
        <taxon>Pedobacter</taxon>
    </lineage>
</organism>
<keyword evidence="8" id="KW-1185">Reference proteome</keyword>
<dbReference type="EMBL" id="JBHULV010000056">
    <property type="protein sequence ID" value="MFD2733510.1"/>
    <property type="molecule type" value="Genomic_DNA"/>
</dbReference>
<dbReference type="InterPro" id="IPR051202">
    <property type="entry name" value="Peptidase_C40"/>
</dbReference>
<proteinExistence type="inferred from homology"/>
<dbReference type="Pfam" id="PF00877">
    <property type="entry name" value="NLPC_P60"/>
    <property type="match status" value="1"/>
</dbReference>
<dbReference type="PANTHER" id="PTHR47053:SF1">
    <property type="entry name" value="MUREIN DD-ENDOPEPTIDASE MEPH-RELATED"/>
    <property type="match status" value="1"/>
</dbReference>
<keyword evidence="2" id="KW-0645">Protease</keyword>
<dbReference type="RefSeq" id="WP_379045152.1">
    <property type="nucleotide sequence ID" value="NZ_JBHSKW010000051.1"/>
</dbReference>
<evidence type="ECO:0000256" key="4">
    <source>
        <dbReference type="ARBA" id="ARBA00022807"/>
    </source>
</evidence>
<dbReference type="Proteomes" id="UP001597546">
    <property type="component" value="Unassembled WGS sequence"/>
</dbReference>
<keyword evidence="3" id="KW-0378">Hydrolase</keyword>
<feature type="domain" description="NlpC/P60" evidence="6">
    <location>
        <begin position="94"/>
        <end position="224"/>
    </location>
</feature>